<dbReference type="Proteomes" id="UP001165121">
    <property type="component" value="Unassembled WGS sequence"/>
</dbReference>
<accession>A0A9W6XQP6</accession>
<reference evidence="2" key="1">
    <citation type="submission" date="2023-04" db="EMBL/GenBank/DDBJ databases">
        <title>Phytophthora fragariaefolia NBRC 109709.</title>
        <authorList>
            <person name="Ichikawa N."/>
            <person name="Sato H."/>
            <person name="Tonouchi N."/>
        </authorList>
    </citation>
    <scope>NUCLEOTIDE SEQUENCE</scope>
    <source>
        <strain evidence="2">NBRC 109709</strain>
    </source>
</reference>
<sequence length="128" mass="14061">MQDSTSSQLLQHPETSLDNDDVSFAPTEIPLAEALMNCSDIIPPTSVPEKKKRKQDESMKMHGFVNRIVKSASEAQARAKPTENLLSHSFRRGGAQHANGDPSLSAQWIVDQGSCYKQGICLCIQYGD</sequence>
<evidence type="ECO:0000313" key="2">
    <source>
        <dbReference type="EMBL" id="GMF43755.1"/>
    </source>
</evidence>
<feature type="compositionally biased region" description="Polar residues" evidence="1">
    <location>
        <begin position="1"/>
        <end position="16"/>
    </location>
</feature>
<evidence type="ECO:0000256" key="1">
    <source>
        <dbReference type="SAM" id="MobiDB-lite"/>
    </source>
</evidence>
<gene>
    <name evidence="2" type="ORF">Pfra01_001493300</name>
</gene>
<proteinExistence type="predicted"/>
<name>A0A9W6XQP6_9STRA</name>
<comment type="caution">
    <text evidence="2">The sequence shown here is derived from an EMBL/GenBank/DDBJ whole genome shotgun (WGS) entry which is preliminary data.</text>
</comment>
<dbReference type="OrthoDB" id="79176at2759"/>
<dbReference type="EMBL" id="BSXT01001585">
    <property type="protein sequence ID" value="GMF43755.1"/>
    <property type="molecule type" value="Genomic_DNA"/>
</dbReference>
<dbReference type="AlphaFoldDB" id="A0A9W6XQP6"/>
<protein>
    <submittedName>
        <fullName evidence="2">Unnamed protein product</fullName>
    </submittedName>
</protein>
<organism evidence="2 3">
    <name type="scientific">Phytophthora fragariaefolia</name>
    <dbReference type="NCBI Taxonomy" id="1490495"/>
    <lineage>
        <taxon>Eukaryota</taxon>
        <taxon>Sar</taxon>
        <taxon>Stramenopiles</taxon>
        <taxon>Oomycota</taxon>
        <taxon>Peronosporomycetes</taxon>
        <taxon>Peronosporales</taxon>
        <taxon>Peronosporaceae</taxon>
        <taxon>Phytophthora</taxon>
    </lineage>
</organism>
<keyword evidence="3" id="KW-1185">Reference proteome</keyword>
<feature type="region of interest" description="Disordered" evidence="1">
    <location>
        <begin position="1"/>
        <end position="24"/>
    </location>
</feature>
<evidence type="ECO:0000313" key="3">
    <source>
        <dbReference type="Proteomes" id="UP001165121"/>
    </source>
</evidence>